<dbReference type="PANTHER" id="PTHR46383:SF1">
    <property type="entry name" value="ASPARTATE AMINOTRANSFERASE"/>
    <property type="match status" value="1"/>
</dbReference>
<dbReference type="InterPro" id="IPR015424">
    <property type="entry name" value="PyrdxlP-dep_Trfase"/>
</dbReference>
<comment type="cofactor">
    <cofactor evidence="1">
        <name>pyridoxal 5'-phosphate</name>
        <dbReference type="ChEBI" id="CHEBI:597326"/>
    </cofactor>
</comment>
<dbReference type="Pfam" id="PF00155">
    <property type="entry name" value="Aminotran_1_2"/>
    <property type="match status" value="1"/>
</dbReference>
<keyword evidence="3" id="KW-0032">Aminotransferase</keyword>
<keyword evidence="8" id="KW-1185">Reference proteome</keyword>
<dbReference type="Gene3D" id="3.40.640.10">
    <property type="entry name" value="Type I PLP-dependent aspartate aminotransferase-like (Major domain)"/>
    <property type="match status" value="2"/>
</dbReference>
<evidence type="ECO:0000256" key="1">
    <source>
        <dbReference type="ARBA" id="ARBA00001933"/>
    </source>
</evidence>
<keyword evidence="5" id="KW-0663">Pyridoxal phosphate</keyword>
<dbReference type="InterPro" id="IPR015421">
    <property type="entry name" value="PyrdxlP-dep_Trfase_major"/>
</dbReference>
<dbReference type="OrthoDB" id="1689938at2759"/>
<dbReference type="CDD" id="cd00609">
    <property type="entry name" value="AAT_like"/>
    <property type="match status" value="1"/>
</dbReference>
<feature type="non-terminal residue" evidence="7">
    <location>
        <position position="209"/>
    </location>
</feature>
<sequence>AIALVEAGAPVIRLSAGEPDFDIPAVMAEVHSQCRRTLELRTAICSKLKVENIISYSPDQILVSNGGKQSIFQAVLAVCSPGDELPRNGKVGWCNTGYYLQQLFVGSKTTRIQTQTPQIAGSTITSLNCKSCNVLSDDTYEHIIYPPATHTSFASLPEMWGRTLTVNGFSKAFAMSGWRLGYLAALRVIVHIICQSSLRVRLSGGVHQG</sequence>
<dbReference type="GO" id="GO:0030170">
    <property type="term" value="F:pyridoxal phosphate binding"/>
    <property type="evidence" value="ECO:0007669"/>
    <property type="project" value="InterPro"/>
</dbReference>
<organism evidence="7 8">
    <name type="scientific">Turnera subulata</name>
    <dbReference type="NCBI Taxonomy" id="218843"/>
    <lineage>
        <taxon>Eukaryota</taxon>
        <taxon>Viridiplantae</taxon>
        <taxon>Streptophyta</taxon>
        <taxon>Embryophyta</taxon>
        <taxon>Tracheophyta</taxon>
        <taxon>Spermatophyta</taxon>
        <taxon>Magnoliopsida</taxon>
        <taxon>eudicotyledons</taxon>
        <taxon>Gunneridae</taxon>
        <taxon>Pentapetalae</taxon>
        <taxon>rosids</taxon>
        <taxon>fabids</taxon>
        <taxon>Malpighiales</taxon>
        <taxon>Passifloraceae</taxon>
        <taxon>Turnera</taxon>
    </lineage>
</organism>
<keyword evidence="4" id="KW-0808">Transferase</keyword>
<dbReference type="PANTHER" id="PTHR46383">
    <property type="entry name" value="ASPARTATE AMINOTRANSFERASE"/>
    <property type="match status" value="1"/>
</dbReference>
<dbReference type="PROSITE" id="PS00105">
    <property type="entry name" value="AA_TRANSFER_CLASS_1"/>
    <property type="match status" value="1"/>
</dbReference>
<accession>A0A9Q0JR62</accession>
<dbReference type="GO" id="GO:0006520">
    <property type="term" value="P:amino acid metabolic process"/>
    <property type="evidence" value="ECO:0007669"/>
    <property type="project" value="InterPro"/>
</dbReference>
<reference evidence="7" key="1">
    <citation type="submission" date="2022-02" db="EMBL/GenBank/DDBJ databases">
        <authorList>
            <person name="Henning P.M."/>
            <person name="McCubbin A.G."/>
            <person name="Shore J.S."/>
        </authorList>
    </citation>
    <scope>NUCLEOTIDE SEQUENCE</scope>
    <source>
        <strain evidence="7">F60SS</strain>
        <tissue evidence="7">Leaves</tissue>
    </source>
</reference>
<comment type="similarity">
    <text evidence="2">Belongs to the class-I pyridoxal-phosphate-dependent aminotransferase family.</text>
</comment>
<dbReference type="EMBL" id="JAKUCV010000492">
    <property type="protein sequence ID" value="KAJ4849810.1"/>
    <property type="molecule type" value="Genomic_DNA"/>
</dbReference>
<gene>
    <name evidence="7" type="ORF">Tsubulata_046255</name>
</gene>
<evidence type="ECO:0000259" key="6">
    <source>
        <dbReference type="Pfam" id="PF00155"/>
    </source>
</evidence>
<dbReference type="SUPFAM" id="SSF53383">
    <property type="entry name" value="PLP-dependent transferases"/>
    <property type="match status" value="1"/>
</dbReference>
<proteinExistence type="inferred from homology"/>
<dbReference type="InterPro" id="IPR050596">
    <property type="entry name" value="AspAT/PAT-like"/>
</dbReference>
<dbReference type="InterPro" id="IPR015422">
    <property type="entry name" value="PyrdxlP-dep_Trfase_small"/>
</dbReference>
<dbReference type="GO" id="GO:0008483">
    <property type="term" value="F:transaminase activity"/>
    <property type="evidence" value="ECO:0007669"/>
    <property type="project" value="UniProtKB-KW"/>
</dbReference>
<protein>
    <recommendedName>
        <fullName evidence="6">Aminotransferase class I/classII large domain-containing protein</fullName>
    </recommendedName>
</protein>
<feature type="domain" description="Aminotransferase class I/classII large" evidence="6">
    <location>
        <begin position="130"/>
        <end position="190"/>
    </location>
</feature>
<dbReference type="InterPro" id="IPR004838">
    <property type="entry name" value="NHTrfase_class1_PyrdxlP-BS"/>
</dbReference>
<evidence type="ECO:0000256" key="5">
    <source>
        <dbReference type="ARBA" id="ARBA00022898"/>
    </source>
</evidence>
<evidence type="ECO:0000256" key="4">
    <source>
        <dbReference type="ARBA" id="ARBA00022679"/>
    </source>
</evidence>
<dbReference type="InterPro" id="IPR004839">
    <property type="entry name" value="Aminotransferase_I/II_large"/>
</dbReference>
<evidence type="ECO:0000313" key="8">
    <source>
        <dbReference type="Proteomes" id="UP001141552"/>
    </source>
</evidence>
<evidence type="ECO:0000313" key="7">
    <source>
        <dbReference type="EMBL" id="KAJ4849810.1"/>
    </source>
</evidence>
<reference evidence="7" key="2">
    <citation type="journal article" date="2023" name="Plants (Basel)">
        <title>Annotation of the Turnera subulata (Passifloraceae) Draft Genome Reveals the S-Locus Evolved after the Divergence of Turneroideae from Passifloroideae in a Stepwise Manner.</title>
        <authorList>
            <person name="Henning P.M."/>
            <person name="Roalson E.H."/>
            <person name="Mir W."/>
            <person name="McCubbin A.G."/>
            <person name="Shore J.S."/>
        </authorList>
    </citation>
    <scope>NUCLEOTIDE SEQUENCE</scope>
    <source>
        <strain evidence="7">F60SS</strain>
    </source>
</reference>
<dbReference type="Gene3D" id="3.90.1150.10">
    <property type="entry name" value="Aspartate Aminotransferase, domain 1"/>
    <property type="match status" value="1"/>
</dbReference>
<dbReference type="Proteomes" id="UP001141552">
    <property type="component" value="Unassembled WGS sequence"/>
</dbReference>
<name>A0A9Q0JR62_9ROSI</name>
<evidence type="ECO:0000256" key="3">
    <source>
        <dbReference type="ARBA" id="ARBA00022576"/>
    </source>
</evidence>
<dbReference type="AlphaFoldDB" id="A0A9Q0JR62"/>
<comment type="caution">
    <text evidence="7">The sequence shown here is derived from an EMBL/GenBank/DDBJ whole genome shotgun (WGS) entry which is preliminary data.</text>
</comment>
<evidence type="ECO:0000256" key="2">
    <source>
        <dbReference type="ARBA" id="ARBA00007441"/>
    </source>
</evidence>